<feature type="compositionally biased region" description="Basic and acidic residues" evidence="1">
    <location>
        <begin position="391"/>
        <end position="400"/>
    </location>
</feature>
<evidence type="ECO:0000313" key="4">
    <source>
        <dbReference type="Proteomes" id="UP001151760"/>
    </source>
</evidence>
<feature type="non-terminal residue" evidence="3">
    <location>
        <position position="1"/>
    </location>
</feature>
<evidence type="ECO:0000313" key="3">
    <source>
        <dbReference type="EMBL" id="GJT63906.1"/>
    </source>
</evidence>
<keyword evidence="4" id="KW-1185">Reference proteome</keyword>
<evidence type="ECO:0000259" key="2">
    <source>
        <dbReference type="Pfam" id="PF03732"/>
    </source>
</evidence>
<dbReference type="InterPro" id="IPR005162">
    <property type="entry name" value="Retrotrans_gag_dom"/>
</dbReference>
<dbReference type="Pfam" id="PF03732">
    <property type="entry name" value="Retrotrans_gag"/>
    <property type="match status" value="1"/>
</dbReference>
<feature type="region of interest" description="Disordered" evidence="1">
    <location>
        <begin position="391"/>
        <end position="415"/>
    </location>
</feature>
<name>A0ABQ5FKM1_9ASTR</name>
<dbReference type="PANTHER" id="PTHR33223:SF11">
    <property type="entry name" value="ELEMENT PROTEIN, PUTATIVE-RELATED"/>
    <property type="match status" value="1"/>
</dbReference>
<comment type="caution">
    <text evidence="3">The sequence shown here is derived from an EMBL/GenBank/DDBJ whole genome shotgun (WGS) entry which is preliminary data.</text>
</comment>
<feature type="domain" description="Retrotransposon gag" evidence="2">
    <location>
        <begin position="103"/>
        <end position="168"/>
    </location>
</feature>
<dbReference type="PANTHER" id="PTHR33223">
    <property type="entry name" value="CCHC-TYPE DOMAIN-CONTAINING PROTEIN"/>
    <property type="match status" value="1"/>
</dbReference>
<sequence length="415" mass="48417">RIAIDGYSHLMKIAGCYNTEQPESTVNEYLTKVRDDSGPGIVRPLFEENIKFEFWGQCIDELKDDSVKRPGDAIGIPFYVEWKSQTMDKPIVSGIHYDLRPSKNAFLRRYRPLSQIIRQTNAIRNFGQECNEPLHLAWERFNNLLYNCPEHKINDHEQLQIFYQGLDPKTRQKVDFKGPIPRMTPAARIKAIDELSKHSFSWYKDEEYKKNDFDKVLKHINDFEHNISVLNEEVRMVQHQYKTPNDEGVSFLEETLNSFIKEAHWMQKKSENFVWRIKKNYDRTFKNQASLIKTIEKNLGRIVESIHRRGVGTLPSFTKTNLRGLAHAITTHSALNYQLPKNPIEDSNGLKNMTTEHIPTTENITPKQTLNTTKRTDPPIPFPIMIKKGQGERTVPKIPREPPTTSHQYPLYRSL</sequence>
<protein>
    <submittedName>
        <fullName evidence="3">Ribonuclease H-like domain-containing protein</fullName>
    </submittedName>
</protein>
<evidence type="ECO:0000256" key="1">
    <source>
        <dbReference type="SAM" id="MobiDB-lite"/>
    </source>
</evidence>
<organism evidence="3 4">
    <name type="scientific">Tanacetum coccineum</name>
    <dbReference type="NCBI Taxonomy" id="301880"/>
    <lineage>
        <taxon>Eukaryota</taxon>
        <taxon>Viridiplantae</taxon>
        <taxon>Streptophyta</taxon>
        <taxon>Embryophyta</taxon>
        <taxon>Tracheophyta</taxon>
        <taxon>Spermatophyta</taxon>
        <taxon>Magnoliopsida</taxon>
        <taxon>eudicotyledons</taxon>
        <taxon>Gunneridae</taxon>
        <taxon>Pentapetalae</taxon>
        <taxon>asterids</taxon>
        <taxon>campanulids</taxon>
        <taxon>Asterales</taxon>
        <taxon>Asteraceae</taxon>
        <taxon>Asteroideae</taxon>
        <taxon>Anthemideae</taxon>
        <taxon>Anthemidinae</taxon>
        <taxon>Tanacetum</taxon>
    </lineage>
</organism>
<gene>
    <name evidence="3" type="ORF">Tco_1015386</name>
</gene>
<dbReference type="Proteomes" id="UP001151760">
    <property type="component" value="Unassembled WGS sequence"/>
</dbReference>
<reference evidence="3" key="2">
    <citation type="submission" date="2022-01" db="EMBL/GenBank/DDBJ databases">
        <authorList>
            <person name="Yamashiro T."/>
            <person name="Shiraishi A."/>
            <person name="Satake H."/>
            <person name="Nakayama K."/>
        </authorList>
    </citation>
    <scope>NUCLEOTIDE SEQUENCE</scope>
</reference>
<dbReference type="EMBL" id="BQNB010017500">
    <property type="protein sequence ID" value="GJT63906.1"/>
    <property type="molecule type" value="Genomic_DNA"/>
</dbReference>
<accession>A0ABQ5FKM1</accession>
<reference evidence="3" key="1">
    <citation type="journal article" date="2022" name="Int. J. Mol. Sci.">
        <title>Draft Genome of Tanacetum Coccineum: Genomic Comparison of Closely Related Tanacetum-Family Plants.</title>
        <authorList>
            <person name="Yamashiro T."/>
            <person name="Shiraishi A."/>
            <person name="Nakayama K."/>
            <person name="Satake H."/>
        </authorList>
    </citation>
    <scope>NUCLEOTIDE SEQUENCE</scope>
</reference>
<proteinExistence type="predicted"/>